<protein>
    <submittedName>
        <fullName evidence="2">Pyrroline-5-carboxylate reductase</fullName>
        <ecNumber evidence="2">1.5.1.2</ecNumber>
    </submittedName>
</protein>
<keyword evidence="1" id="KW-1133">Transmembrane helix</keyword>
<keyword evidence="1" id="KW-0812">Transmembrane</keyword>
<keyword evidence="1" id="KW-0472">Membrane</keyword>
<evidence type="ECO:0000313" key="3">
    <source>
        <dbReference type="Proteomes" id="UP000003288"/>
    </source>
</evidence>
<name>A0AAI9F342_9BACT</name>
<dbReference type="NCBIfam" id="TIGR02532">
    <property type="entry name" value="IV_pilin_GFxxxE"/>
    <property type="match status" value="1"/>
</dbReference>
<dbReference type="Pfam" id="PF07963">
    <property type="entry name" value="N_methyl"/>
    <property type="match status" value="1"/>
</dbReference>
<dbReference type="GO" id="GO:0004735">
    <property type="term" value="F:pyrroline-5-carboxylate reductase activity"/>
    <property type="evidence" value="ECO:0007669"/>
    <property type="project" value="UniProtKB-EC"/>
</dbReference>
<dbReference type="EC" id="1.5.1.2" evidence="2"/>
<dbReference type="SUPFAM" id="SSF54523">
    <property type="entry name" value="Pili subunits"/>
    <property type="match status" value="1"/>
</dbReference>
<evidence type="ECO:0000256" key="1">
    <source>
        <dbReference type="SAM" id="Phobius"/>
    </source>
</evidence>
<reference evidence="2 3" key="1">
    <citation type="journal article" date="2011" name="Stand. Genomic Sci.">
        <title>Draft genome sequence of Caminibacter mediatlanticus strain TB-2, an epsilonproteobacterium isolated from a deep-sea hydrothermal vent.</title>
        <authorList>
            <person name="Giovannelli D."/>
            <person name="Ferriera S."/>
            <person name="Johnson J."/>
            <person name="Kravitz S."/>
            <person name="Perez-Rodriguez I."/>
            <person name="Ricci J."/>
            <person name="O'Brien C."/>
            <person name="Voordeckers J.W."/>
            <person name="Bini E."/>
            <person name="Vetriani C."/>
        </authorList>
    </citation>
    <scope>NUCLEOTIDE SEQUENCE [LARGE SCALE GENOMIC DNA]</scope>
    <source>
        <strain evidence="2 3">TB-2</strain>
    </source>
</reference>
<dbReference type="RefSeq" id="WP_007473001.1">
    <property type="nucleotide sequence ID" value="NZ_ABCJ01000001.1"/>
</dbReference>
<proteinExistence type="predicted"/>
<dbReference type="Proteomes" id="UP000003288">
    <property type="component" value="Unassembled WGS sequence"/>
</dbReference>
<comment type="caution">
    <text evidence="2">The sequence shown here is derived from an EMBL/GenBank/DDBJ whole genome shotgun (WGS) entry which is preliminary data.</text>
</comment>
<dbReference type="EMBL" id="ABCJ01000001">
    <property type="protein sequence ID" value="EDM24246.1"/>
    <property type="molecule type" value="Genomic_DNA"/>
</dbReference>
<dbReference type="InterPro" id="IPR012902">
    <property type="entry name" value="N_methyl_site"/>
</dbReference>
<dbReference type="InterPro" id="IPR045584">
    <property type="entry name" value="Pilin-like"/>
</dbReference>
<gene>
    <name evidence="2" type="ORF">CMTB2_01983</name>
</gene>
<keyword evidence="2" id="KW-0560">Oxidoreductase</keyword>
<accession>A0AAI9F342</accession>
<evidence type="ECO:0000313" key="2">
    <source>
        <dbReference type="EMBL" id="EDM24246.1"/>
    </source>
</evidence>
<dbReference type="AlphaFoldDB" id="A0AAI9F342"/>
<organism evidence="2 3">
    <name type="scientific">Caminibacter mediatlanticus TB-2</name>
    <dbReference type="NCBI Taxonomy" id="391592"/>
    <lineage>
        <taxon>Bacteria</taxon>
        <taxon>Pseudomonadati</taxon>
        <taxon>Campylobacterota</taxon>
        <taxon>Epsilonproteobacteria</taxon>
        <taxon>Nautiliales</taxon>
        <taxon>Nautiliaceae</taxon>
        <taxon>Caminibacter</taxon>
    </lineage>
</organism>
<sequence>MKNQRRYKAFSLIELLVAIVILGIIMTTIPLFLQTLVSSLKVTNKEEVFFSQFSLLSLINTRYFDENNTKGFNFYKDLNATGGDSELLNNYSSNFAGKTSRLGKTQIDNNPYRSGSSDSVSNIGLDSAETNNSTITYDDIDDFNGYVEHIAYGVQSGGYDINVSVKYLSDDTNYSNNDINFDFNFSSVANLTNIKLIKLTTKLKDGTTIVLTYPTCNIGASKMYSFEEITR</sequence>
<feature type="transmembrane region" description="Helical" evidence="1">
    <location>
        <begin position="12"/>
        <end position="33"/>
    </location>
</feature>